<name>A0A5B0SBZ5_PUCGR</name>
<proteinExistence type="predicted"/>
<comment type="caution">
    <text evidence="1">The sequence shown here is derived from an EMBL/GenBank/DDBJ whole genome shotgun (WGS) entry which is preliminary data.</text>
</comment>
<dbReference type="Proteomes" id="UP000325313">
    <property type="component" value="Unassembled WGS sequence"/>
</dbReference>
<evidence type="ECO:0000313" key="2">
    <source>
        <dbReference type="Proteomes" id="UP000325313"/>
    </source>
</evidence>
<protein>
    <submittedName>
        <fullName evidence="1">Uncharacterized protein</fullName>
    </submittedName>
</protein>
<gene>
    <name evidence="1" type="ORF">PGTUg99_013221</name>
</gene>
<evidence type="ECO:0000313" key="1">
    <source>
        <dbReference type="EMBL" id="KAA1135528.1"/>
    </source>
</evidence>
<accession>A0A5B0SBZ5</accession>
<reference evidence="1 2" key="1">
    <citation type="submission" date="2019-05" db="EMBL/GenBank/DDBJ databases">
        <title>Emergence of the Ug99 lineage of the wheat stem rust pathogen through somatic hybridization.</title>
        <authorList>
            <person name="Li F."/>
            <person name="Upadhyaya N.M."/>
            <person name="Sperschneider J."/>
            <person name="Matny O."/>
            <person name="Nguyen-Phuc H."/>
            <person name="Mago R."/>
            <person name="Raley C."/>
            <person name="Miller M.E."/>
            <person name="Silverstein K.A.T."/>
            <person name="Henningsen E."/>
            <person name="Hirsch C.D."/>
            <person name="Visser B."/>
            <person name="Pretorius Z.A."/>
            <person name="Steffenson B.J."/>
            <person name="Schwessinger B."/>
            <person name="Dodds P.N."/>
            <person name="Figueroa M."/>
        </authorList>
    </citation>
    <scope>NUCLEOTIDE SEQUENCE [LARGE SCALE GENOMIC DNA]</scope>
    <source>
        <strain evidence="1 2">Ug99</strain>
    </source>
</reference>
<dbReference type="AlphaFoldDB" id="A0A5B0SBZ5"/>
<dbReference type="EMBL" id="VDEP01000038">
    <property type="protein sequence ID" value="KAA1135528.1"/>
    <property type="molecule type" value="Genomic_DNA"/>
</dbReference>
<organism evidence="1 2">
    <name type="scientific">Puccinia graminis f. sp. tritici</name>
    <dbReference type="NCBI Taxonomy" id="56615"/>
    <lineage>
        <taxon>Eukaryota</taxon>
        <taxon>Fungi</taxon>
        <taxon>Dikarya</taxon>
        <taxon>Basidiomycota</taxon>
        <taxon>Pucciniomycotina</taxon>
        <taxon>Pucciniomycetes</taxon>
        <taxon>Pucciniales</taxon>
        <taxon>Pucciniaceae</taxon>
        <taxon>Puccinia</taxon>
    </lineage>
</organism>
<sequence>MLSSLATRLIPILRWLFPQNSWSSPPVFQIFQGLLFPVILNNRSVRPRNLSCYCSIHHRPRV</sequence>